<dbReference type="Proteomes" id="UP000317650">
    <property type="component" value="Chromosome 6"/>
</dbReference>
<evidence type="ECO:0000313" key="1">
    <source>
        <dbReference type="EMBL" id="THU48993.1"/>
    </source>
</evidence>
<accession>A0A4S8IKM8</accession>
<keyword evidence="2" id="KW-1185">Reference proteome</keyword>
<sequence length="69" mass="7699">MPNKHIHEVQLGRPLRLLFLLLREKVLSSKQKKRPRFLPRGISCSNGGNQALVPCNCNGTPHVMSTIAP</sequence>
<dbReference type="EMBL" id="PYDT01000009">
    <property type="protein sequence ID" value="THU48993.1"/>
    <property type="molecule type" value="Genomic_DNA"/>
</dbReference>
<name>A0A4S8IKM8_MUSBA</name>
<reference evidence="1 2" key="1">
    <citation type="journal article" date="2019" name="Nat. Plants">
        <title>Genome sequencing of Musa balbisiana reveals subgenome evolution and function divergence in polyploid bananas.</title>
        <authorList>
            <person name="Yao X."/>
        </authorList>
    </citation>
    <scope>NUCLEOTIDE SEQUENCE [LARGE SCALE GENOMIC DNA]</scope>
    <source>
        <strain evidence="2">cv. DH-PKW</strain>
        <tissue evidence="1">Leaves</tissue>
    </source>
</reference>
<protein>
    <submittedName>
        <fullName evidence="1">Uncharacterized protein</fullName>
    </submittedName>
</protein>
<comment type="caution">
    <text evidence="1">The sequence shown here is derived from an EMBL/GenBank/DDBJ whole genome shotgun (WGS) entry which is preliminary data.</text>
</comment>
<dbReference type="AlphaFoldDB" id="A0A4S8IKM8"/>
<organism evidence="1 2">
    <name type="scientific">Musa balbisiana</name>
    <name type="common">Banana</name>
    <dbReference type="NCBI Taxonomy" id="52838"/>
    <lineage>
        <taxon>Eukaryota</taxon>
        <taxon>Viridiplantae</taxon>
        <taxon>Streptophyta</taxon>
        <taxon>Embryophyta</taxon>
        <taxon>Tracheophyta</taxon>
        <taxon>Spermatophyta</taxon>
        <taxon>Magnoliopsida</taxon>
        <taxon>Liliopsida</taxon>
        <taxon>Zingiberales</taxon>
        <taxon>Musaceae</taxon>
        <taxon>Musa</taxon>
    </lineage>
</organism>
<proteinExistence type="predicted"/>
<gene>
    <name evidence="1" type="ORF">C4D60_Mb06t04880</name>
</gene>
<evidence type="ECO:0000313" key="2">
    <source>
        <dbReference type="Proteomes" id="UP000317650"/>
    </source>
</evidence>